<keyword evidence="2" id="KW-0378">Hydrolase</keyword>
<dbReference type="InterPro" id="IPR036397">
    <property type="entry name" value="RNaseH_sf"/>
</dbReference>
<dbReference type="InterPro" id="IPR013520">
    <property type="entry name" value="Ribonucl_H"/>
</dbReference>
<dbReference type="PANTHER" id="PTHR30231:SF41">
    <property type="entry name" value="DNA POLYMERASE III SUBUNIT EPSILON"/>
    <property type="match status" value="1"/>
</dbReference>
<evidence type="ECO:0000259" key="1">
    <source>
        <dbReference type="SMART" id="SM00479"/>
    </source>
</evidence>
<protein>
    <submittedName>
        <fullName evidence="2">Putative exonuclease</fullName>
    </submittedName>
</protein>
<dbReference type="GO" id="GO:0003676">
    <property type="term" value="F:nucleic acid binding"/>
    <property type="evidence" value="ECO:0007669"/>
    <property type="project" value="InterPro"/>
</dbReference>
<sequence>MKVFLDTETTGLEPGQIAQISYIISDDDLNIEKVENIYFKVKFMEPKAQSVHGLSIEKLESLSKGKSFTDHANQILGDIGQKTLICHNVPFDYKFLNSEFVRCGIEYDPKKFCTMNHYTNLCGIPNPYRPGYKWPRLEETLDFLNIEKSEVLKNALNLFGNTTGFHDSRFDSMGLFMIYKEGIKRGFIQ</sequence>
<dbReference type="GO" id="GO:0005829">
    <property type="term" value="C:cytosol"/>
    <property type="evidence" value="ECO:0007669"/>
    <property type="project" value="TreeGrafter"/>
</dbReference>
<evidence type="ECO:0000313" key="2">
    <source>
        <dbReference type="EMBL" id="BAP60956.1"/>
    </source>
</evidence>
<dbReference type="KEGG" id="mmak:MMKA1_08390"/>
<dbReference type="GeneID" id="41279255"/>
<dbReference type="SMART" id="SM00479">
    <property type="entry name" value="EXOIII"/>
    <property type="match status" value="1"/>
</dbReference>
<organism evidence="2 3">
    <name type="scientific">Methanococcus maripaludis KA1</name>
    <dbReference type="NCBI Taxonomy" id="637914"/>
    <lineage>
        <taxon>Archaea</taxon>
        <taxon>Methanobacteriati</taxon>
        <taxon>Methanobacteriota</taxon>
        <taxon>Methanomada group</taxon>
        <taxon>Methanococci</taxon>
        <taxon>Methanococcales</taxon>
        <taxon>Methanococcaceae</taxon>
        <taxon>Methanococcus</taxon>
    </lineage>
</organism>
<accession>A0A2Z5PJL8</accession>
<keyword evidence="2" id="KW-0540">Nuclease</keyword>
<feature type="domain" description="Exonuclease" evidence="1">
    <location>
        <begin position="1"/>
        <end position="185"/>
    </location>
</feature>
<evidence type="ECO:0000313" key="3">
    <source>
        <dbReference type="Proteomes" id="UP000264208"/>
    </source>
</evidence>
<dbReference type="EMBL" id="AP011526">
    <property type="protein sequence ID" value="BAP60956.1"/>
    <property type="molecule type" value="Genomic_DNA"/>
</dbReference>
<dbReference type="GO" id="GO:0008408">
    <property type="term" value="F:3'-5' exonuclease activity"/>
    <property type="evidence" value="ECO:0007669"/>
    <property type="project" value="TreeGrafter"/>
</dbReference>
<dbReference type="Pfam" id="PF00929">
    <property type="entry name" value="RNase_T"/>
    <property type="match status" value="1"/>
</dbReference>
<reference evidence="2 3" key="1">
    <citation type="submission" date="2009-06" db="EMBL/GenBank/DDBJ databases">
        <title>Molecular Evidence for Microbiologically Influenced Corrosion from genome of Methanogen.</title>
        <authorList>
            <person name="Ito N."/>
            <person name="Tsurumaru H."/>
            <person name="Shimizu A."/>
            <person name="Harada T."/>
            <person name="Hosoyama A."/>
            <person name="Horikawa H."/>
            <person name="Wakai S."/>
            <person name="Sasaki K."/>
            <person name="Nishijima K."/>
            <person name="Ataku H."/>
            <person name="Yamazaki J."/>
            <person name="Mise M."/>
            <person name="Yamazaki S."/>
            <person name="Tanikawa S."/>
            <person name="Harayama S."/>
            <person name="Fujita N."/>
        </authorList>
    </citation>
    <scope>NUCLEOTIDE SEQUENCE [LARGE SCALE GENOMIC DNA]</scope>
    <source>
        <strain evidence="3">KA1 ( NBRC 102054)</strain>
    </source>
</reference>
<dbReference type="SUPFAM" id="SSF53098">
    <property type="entry name" value="Ribonuclease H-like"/>
    <property type="match status" value="1"/>
</dbReference>
<keyword evidence="2" id="KW-0269">Exonuclease</keyword>
<dbReference type="Gene3D" id="3.30.420.10">
    <property type="entry name" value="Ribonuclease H-like superfamily/Ribonuclease H"/>
    <property type="match status" value="1"/>
</dbReference>
<dbReference type="InterPro" id="IPR012337">
    <property type="entry name" value="RNaseH-like_sf"/>
</dbReference>
<dbReference type="CDD" id="cd06127">
    <property type="entry name" value="DEDDh"/>
    <property type="match status" value="1"/>
</dbReference>
<gene>
    <name evidence="2" type="ORF">MMKA1_08390</name>
</gene>
<dbReference type="Proteomes" id="UP000264208">
    <property type="component" value="Chromosome"/>
</dbReference>
<dbReference type="AlphaFoldDB" id="A0A2Z5PJL8"/>
<dbReference type="PANTHER" id="PTHR30231">
    <property type="entry name" value="DNA POLYMERASE III SUBUNIT EPSILON"/>
    <property type="match status" value="1"/>
</dbReference>
<dbReference type="GO" id="GO:0045004">
    <property type="term" value="P:DNA replication proofreading"/>
    <property type="evidence" value="ECO:0007669"/>
    <property type="project" value="TreeGrafter"/>
</dbReference>
<dbReference type="RefSeq" id="WP_146778165.1">
    <property type="nucleotide sequence ID" value="NZ_AP011526.1"/>
</dbReference>
<name>A0A2Z5PJL8_METMI</name>
<proteinExistence type="predicted"/>